<evidence type="ECO:0000256" key="3">
    <source>
        <dbReference type="ARBA" id="ARBA00022618"/>
    </source>
</evidence>
<dbReference type="InterPro" id="IPR019987">
    <property type="entry name" value="GTP-bd_ribosome_bio_YsxC"/>
</dbReference>
<dbReference type="PROSITE" id="PS51706">
    <property type="entry name" value="G_ENGB"/>
    <property type="match status" value="1"/>
</dbReference>
<feature type="domain" description="EngB-type G" evidence="11">
    <location>
        <begin position="48"/>
        <end position="221"/>
    </location>
</feature>
<proteinExistence type="inferred from homology"/>
<evidence type="ECO:0000256" key="10">
    <source>
        <dbReference type="HAMAP-Rule" id="MF_00321"/>
    </source>
</evidence>
<dbReference type="GO" id="GO:0000917">
    <property type="term" value="P:division septum assembly"/>
    <property type="evidence" value="ECO:0007669"/>
    <property type="project" value="UniProtKB-KW"/>
</dbReference>
<dbReference type="CDD" id="cd01876">
    <property type="entry name" value="YihA_EngB"/>
    <property type="match status" value="1"/>
</dbReference>
<dbReference type="InterPro" id="IPR030393">
    <property type="entry name" value="G_ENGB_dom"/>
</dbReference>
<accession>A0A4R2S7S3</accession>
<evidence type="ECO:0000256" key="2">
    <source>
        <dbReference type="ARBA" id="ARBA00009638"/>
    </source>
</evidence>
<dbReference type="NCBIfam" id="TIGR03598">
    <property type="entry name" value="GTPase_YsxC"/>
    <property type="match status" value="1"/>
</dbReference>
<dbReference type="EMBL" id="SLXT01000005">
    <property type="protein sequence ID" value="TCP67285.1"/>
    <property type="molecule type" value="Genomic_DNA"/>
</dbReference>
<evidence type="ECO:0000313" key="13">
    <source>
        <dbReference type="Proteomes" id="UP000294813"/>
    </source>
</evidence>
<dbReference type="InterPro" id="IPR006073">
    <property type="entry name" value="GTP-bd"/>
</dbReference>
<evidence type="ECO:0000256" key="5">
    <source>
        <dbReference type="ARBA" id="ARBA00022741"/>
    </source>
</evidence>
<dbReference type="PANTHER" id="PTHR11649">
    <property type="entry name" value="MSS1/TRME-RELATED GTP-BINDING PROTEIN"/>
    <property type="match status" value="1"/>
</dbReference>
<dbReference type="HAMAP" id="MF_00321">
    <property type="entry name" value="GTPase_EngB"/>
    <property type="match status" value="1"/>
</dbReference>
<dbReference type="PANTHER" id="PTHR11649:SF13">
    <property type="entry name" value="ENGB-TYPE G DOMAIN-CONTAINING PROTEIN"/>
    <property type="match status" value="1"/>
</dbReference>
<evidence type="ECO:0000256" key="1">
    <source>
        <dbReference type="ARBA" id="ARBA00001946"/>
    </source>
</evidence>
<keyword evidence="4" id="KW-0479">Metal-binding</keyword>
<keyword evidence="13" id="KW-1185">Reference proteome</keyword>
<sequence>MMGRGPEVKRMDITLVEQHKEKEATPFLIRDAQFVISAVRHDQYPQEPWPEVALAGRSNVGKSSLINRLCNRRHLAKTSSKPGKTQTINFYRINNNCHLIDLPGYGYASVSKTQRATWGPMMETYMKKREQLRAVLQLVDLRHPPSSDDKAMHAWLNHYEIATAVIATKADKIPRGKRSAHLAVIRRDLQVPKEIPILAFSAETGEGKEDVLDLLAYLWEERDEEMLISVDAVPEE</sequence>
<dbReference type="Pfam" id="PF01926">
    <property type="entry name" value="MMR_HSR1"/>
    <property type="match status" value="1"/>
</dbReference>
<evidence type="ECO:0000256" key="9">
    <source>
        <dbReference type="ARBA" id="ARBA00023306"/>
    </source>
</evidence>
<dbReference type="GO" id="GO:0005525">
    <property type="term" value="F:GTP binding"/>
    <property type="evidence" value="ECO:0007669"/>
    <property type="project" value="UniProtKB-UniRule"/>
</dbReference>
<name>A0A4R2S7S3_9FIRM</name>
<dbReference type="InterPro" id="IPR027417">
    <property type="entry name" value="P-loop_NTPase"/>
</dbReference>
<keyword evidence="7 10" id="KW-0342">GTP-binding</keyword>
<keyword evidence="9 10" id="KW-0131">Cell cycle</keyword>
<reference evidence="12 13" key="1">
    <citation type="submission" date="2019-03" db="EMBL/GenBank/DDBJ databases">
        <title>Genomic Encyclopedia of Type Strains, Phase IV (KMG-IV): sequencing the most valuable type-strain genomes for metagenomic binning, comparative biology and taxonomic classification.</title>
        <authorList>
            <person name="Goeker M."/>
        </authorList>
    </citation>
    <scope>NUCLEOTIDE SEQUENCE [LARGE SCALE GENOMIC DNA]</scope>
    <source>
        <strain evidence="12 13">DSM 11170</strain>
    </source>
</reference>
<evidence type="ECO:0000256" key="6">
    <source>
        <dbReference type="ARBA" id="ARBA00022842"/>
    </source>
</evidence>
<comment type="cofactor">
    <cofactor evidence="1">
        <name>Mg(2+)</name>
        <dbReference type="ChEBI" id="CHEBI:18420"/>
    </cofactor>
</comment>
<evidence type="ECO:0000313" key="12">
    <source>
        <dbReference type="EMBL" id="TCP67285.1"/>
    </source>
</evidence>
<protein>
    <recommendedName>
        <fullName evidence="10">Probable GTP-binding protein EngB</fullName>
    </recommendedName>
</protein>
<dbReference type="GO" id="GO:0005829">
    <property type="term" value="C:cytosol"/>
    <property type="evidence" value="ECO:0007669"/>
    <property type="project" value="TreeGrafter"/>
</dbReference>
<organism evidence="12 13">
    <name type="scientific">Heliophilum fasciatum</name>
    <dbReference type="NCBI Taxonomy" id="35700"/>
    <lineage>
        <taxon>Bacteria</taxon>
        <taxon>Bacillati</taxon>
        <taxon>Bacillota</taxon>
        <taxon>Clostridia</taxon>
        <taxon>Eubacteriales</taxon>
        <taxon>Heliobacteriaceae</taxon>
        <taxon>Heliophilum</taxon>
    </lineage>
</organism>
<evidence type="ECO:0000256" key="8">
    <source>
        <dbReference type="ARBA" id="ARBA00023210"/>
    </source>
</evidence>
<dbReference type="Proteomes" id="UP000294813">
    <property type="component" value="Unassembled WGS sequence"/>
</dbReference>
<evidence type="ECO:0000256" key="4">
    <source>
        <dbReference type="ARBA" id="ARBA00022723"/>
    </source>
</evidence>
<comment type="similarity">
    <text evidence="2 10">Belongs to the TRAFAC class TrmE-Era-EngA-EngB-Septin-like GTPase superfamily. EngB GTPase family.</text>
</comment>
<dbReference type="SUPFAM" id="SSF52540">
    <property type="entry name" value="P-loop containing nucleoside triphosphate hydrolases"/>
    <property type="match status" value="1"/>
</dbReference>
<dbReference type="FunFam" id="3.40.50.300:FF:000098">
    <property type="entry name" value="Probable GTP-binding protein EngB"/>
    <property type="match status" value="1"/>
</dbReference>
<comment type="function">
    <text evidence="10">Necessary for normal cell division and for the maintenance of normal septation.</text>
</comment>
<keyword evidence="3 10" id="KW-0132">Cell division</keyword>
<dbReference type="Gene3D" id="3.40.50.300">
    <property type="entry name" value="P-loop containing nucleotide triphosphate hydrolases"/>
    <property type="match status" value="1"/>
</dbReference>
<dbReference type="AlphaFoldDB" id="A0A4R2S7S3"/>
<evidence type="ECO:0000256" key="7">
    <source>
        <dbReference type="ARBA" id="ARBA00023134"/>
    </source>
</evidence>
<keyword evidence="5 10" id="KW-0547">Nucleotide-binding</keyword>
<dbReference type="GO" id="GO:0046872">
    <property type="term" value="F:metal ion binding"/>
    <property type="evidence" value="ECO:0007669"/>
    <property type="project" value="UniProtKB-KW"/>
</dbReference>
<evidence type="ECO:0000259" key="11">
    <source>
        <dbReference type="PROSITE" id="PS51706"/>
    </source>
</evidence>
<comment type="caution">
    <text evidence="12">The sequence shown here is derived from an EMBL/GenBank/DDBJ whole genome shotgun (WGS) entry which is preliminary data.</text>
</comment>
<gene>
    <name evidence="10" type="primary">engB</name>
    <name evidence="12" type="ORF">EDD73_105186</name>
</gene>
<keyword evidence="6" id="KW-0460">Magnesium</keyword>
<keyword evidence="8 10" id="KW-0717">Septation</keyword>